<comment type="caution">
    <text evidence="3">The sequence shown here is derived from an EMBL/GenBank/DDBJ whole genome shotgun (WGS) entry which is preliminary data.</text>
</comment>
<dbReference type="PANTHER" id="PTHR43833">
    <property type="entry name" value="POTASSIUM CHANNEL PROTEIN 2-RELATED-RELATED"/>
    <property type="match status" value="1"/>
</dbReference>
<dbReference type="PROSITE" id="PS51202">
    <property type="entry name" value="RCK_C"/>
    <property type="match status" value="1"/>
</dbReference>
<gene>
    <name evidence="3" type="ORF">A6770_05890</name>
</gene>
<dbReference type="SUPFAM" id="SSF116726">
    <property type="entry name" value="TrkA C-terminal domain-like"/>
    <property type="match status" value="1"/>
</dbReference>
<feature type="transmembrane region" description="Helical" evidence="1">
    <location>
        <begin position="269"/>
        <end position="288"/>
    </location>
</feature>
<dbReference type="AlphaFoldDB" id="A0A367Q7B0"/>
<keyword evidence="4" id="KW-1185">Reference proteome</keyword>
<keyword evidence="1" id="KW-0812">Transmembrane</keyword>
<dbReference type="InterPro" id="IPR036721">
    <property type="entry name" value="RCK_C_sf"/>
</dbReference>
<dbReference type="GO" id="GO:0008324">
    <property type="term" value="F:monoatomic cation transmembrane transporter activity"/>
    <property type="evidence" value="ECO:0007669"/>
    <property type="project" value="InterPro"/>
</dbReference>
<dbReference type="InterPro" id="IPR036291">
    <property type="entry name" value="NAD(P)-bd_dom_sf"/>
</dbReference>
<organism evidence="3 4">
    <name type="scientific">Nostoc minutum NIES-26</name>
    <dbReference type="NCBI Taxonomy" id="1844469"/>
    <lineage>
        <taxon>Bacteria</taxon>
        <taxon>Bacillati</taxon>
        <taxon>Cyanobacteriota</taxon>
        <taxon>Cyanophyceae</taxon>
        <taxon>Nostocales</taxon>
        <taxon>Nostocaceae</taxon>
        <taxon>Nostoc</taxon>
    </lineage>
</organism>
<dbReference type="InterPro" id="IPR006037">
    <property type="entry name" value="RCK_C"/>
</dbReference>
<dbReference type="EMBL" id="LXQD01000339">
    <property type="protein sequence ID" value="RCJ19671.1"/>
    <property type="molecule type" value="Genomic_DNA"/>
</dbReference>
<keyword evidence="1" id="KW-0472">Membrane</keyword>
<protein>
    <submittedName>
        <fullName evidence="3">Potassium transporter TrkA</fullName>
    </submittedName>
</protein>
<dbReference type="SUPFAM" id="SSF51735">
    <property type="entry name" value="NAD(P)-binding Rossmann-fold domains"/>
    <property type="match status" value="2"/>
</dbReference>
<accession>A0A367Q7B0</accession>
<dbReference type="InterPro" id="IPR050721">
    <property type="entry name" value="Trk_Ktr_HKT_K-transport"/>
</dbReference>
<dbReference type="Gene3D" id="3.30.70.1450">
    <property type="entry name" value="Regulator of K+ conductance, C-terminal domain"/>
    <property type="match status" value="1"/>
</dbReference>
<dbReference type="InterPro" id="IPR003148">
    <property type="entry name" value="RCK_N"/>
</dbReference>
<dbReference type="PANTHER" id="PTHR43833:SF11">
    <property type="entry name" value="VOLTAGE-GATED POTASSIUM CHANNEL KCH"/>
    <property type="match status" value="1"/>
</dbReference>
<reference evidence="3" key="1">
    <citation type="submission" date="2016-04" db="EMBL/GenBank/DDBJ databases">
        <authorList>
            <person name="Tabuchi Yagui T.R."/>
        </authorList>
    </citation>
    <scope>NUCLEOTIDE SEQUENCE [LARGE SCALE GENOMIC DNA]</scope>
    <source>
        <strain evidence="3">NIES-26</strain>
    </source>
</reference>
<feature type="domain" description="RCK C-terminal" evidence="2">
    <location>
        <begin position="505"/>
        <end position="589"/>
    </location>
</feature>
<evidence type="ECO:0000256" key="1">
    <source>
        <dbReference type="SAM" id="Phobius"/>
    </source>
</evidence>
<dbReference type="GO" id="GO:0006813">
    <property type="term" value="P:potassium ion transport"/>
    <property type="evidence" value="ECO:0007669"/>
    <property type="project" value="InterPro"/>
</dbReference>
<evidence type="ECO:0000313" key="4">
    <source>
        <dbReference type="Proteomes" id="UP000252107"/>
    </source>
</evidence>
<evidence type="ECO:0000259" key="2">
    <source>
        <dbReference type="PROSITE" id="PS51202"/>
    </source>
</evidence>
<proteinExistence type="predicted"/>
<dbReference type="Gene3D" id="3.40.50.720">
    <property type="entry name" value="NAD(P)-binding Rossmann-like Domain"/>
    <property type="match status" value="2"/>
</dbReference>
<dbReference type="Pfam" id="PF02254">
    <property type="entry name" value="TrkA_N"/>
    <property type="match status" value="2"/>
</dbReference>
<name>A0A367Q7B0_9NOSO</name>
<dbReference type="Proteomes" id="UP000252107">
    <property type="component" value="Unassembled WGS sequence"/>
</dbReference>
<keyword evidence="1" id="KW-1133">Transmembrane helix</keyword>
<sequence>MVQNATTSANSFLVCGLGNLGQYCVSVLKEFGVKVNAIELANIQNWKIPDLPDLVDKLIVGDCRQLKILEQGEIRQCRAILIVTSDERVNIAAAFAARSLNPDIRLVIRSAQDNLNELLSQNLGNFVAFEATQLPAKSFALAALSSETRGFFTLENRLLRVVRVPIDISHRWHHRQLDEINSANRRVLTHTRAGKPLPKRFYQWEPDTKVLPGDTIAYIEATENLVARSARPVTSIRQLCSAVVTDMTWQNLRSKLTQFWEESSQTSRVAFVSGIFIVNLFLCGTLLYKSQYPNITWQDALNVALVLSIGGYDNLFGQLQLSFPIPWWLHLFSISLTVAGTVFVGILYAIMTERLLAARFQFTKRRPPVPKADHVVLIGLGRVGQRVARLLQELRQPMVGVHTTDLEPGVLSQMPLISGNIRNALSKVNITTAKSVIVVTDDEVANLEIGLRTHAANPTANLVIRTFDPRFSENVARLLPYARVLGAYAVAAEAFAAAAFGENVLNLFSLNKQTTLVTEYQIEANDTLNGKLLAEIAYGYGVVPIYHAKAGHQIAKFMPSDDTKLVVGDRLVVLATIEGLQRVERGKITAGQWFVQIERANSSEAVFEGAAVISRVAGCDMYMARTLMNQLPATLQYPLYKHQAHRLANELSKSQVSARIVRSAASP</sequence>
<evidence type="ECO:0000313" key="3">
    <source>
        <dbReference type="EMBL" id="RCJ19671.1"/>
    </source>
</evidence>
<feature type="transmembrane region" description="Helical" evidence="1">
    <location>
        <begin position="327"/>
        <end position="350"/>
    </location>
</feature>